<dbReference type="InterPro" id="IPR009880">
    <property type="entry name" value="Glyoxal_oxidase_N"/>
</dbReference>
<dbReference type="PANTHER" id="PTHR32208:SF56">
    <property type="entry name" value="GALACTOSE OXIDASE-RELATED"/>
    <property type="match status" value="1"/>
</dbReference>
<dbReference type="Pfam" id="PF09118">
    <property type="entry name" value="GO-like_E_set"/>
    <property type="match status" value="1"/>
</dbReference>
<dbReference type="CDD" id="cd02851">
    <property type="entry name" value="E_set_GO_C"/>
    <property type="match status" value="1"/>
</dbReference>
<dbReference type="InterPro" id="IPR037293">
    <property type="entry name" value="Gal_Oxidase_central_sf"/>
</dbReference>
<feature type="chain" id="PRO_5015513517" evidence="2">
    <location>
        <begin position="22"/>
        <end position="512"/>
    </location>
</feature>
<dbReference type="SUPFAM" id="SSF81296">
    <property type="entry name" value="E set domains"/>
    <property type="match status" value="1"/>
</dbReference>
<protein>
    <submittedName>
        <fullName evidence="5">Galactose oxidase</fullName>
    </submittedName>
</protein>
<keyword evidence="6" id="KW-1185">Reference proteome</keyword>
<dbReference type="InterPro" id="IPR013783">
    <property type="entry name" value="Ig-like_fold"/>
</dbReference>
<evidence type="ECO:0000259" key="4">
    <source>
        <dbReference type="Pfam" id="PF09118"/>
    </source>
</evidence>
<reference evidence="5 6" key="1">
    <citation type="journal article" date="2018" name="Front. Microbiol.">
        <title>Genome-Wide Analysis of Corynespora cassiicola Leaf Fall Disease Putative Effectors.</title>
        <authorList>
            <person name="Lopez D."/>
            <person name="Ribeiro S."/>
            <person name="Label P."/>
            <person name="Fumanal B."/>
            <person name="Venisse J.S."/>
            <person name="Kohler A."/>
            <person name="de Oliveira R.R."/>
            <person name="Labutti K."/>
            <person name="Lipzen A."/>
            <person name="Lail K."/>
            <person name="Bauer D."/>
            <person name="Ohm R.A."/>
            <person name="Barry K.W."/>
            <person name="Spatafora J."/>
            <person name="Grigoriev I.V."/>
            <person name="Martin F.M."/>
            <person name="Pujade-Renaud V."/>
        </authorList>
    </citation>
    <scope>NUCLEOTIDE SEQUENCE [LARGE SCALE GENOMIC DNA]</scope>
    <source>
        <strain evidence="5 6">Philippines</strain>
    </source>
</reference>
<dbReference type="AlphaFoldDB" id="A0A2T2NQ09"/>
<dbReference type="InterPro" id="IPR014756">
    <property type="entry name" value="Ig_E-set"/>
</dbReference>
<evidence type="ECO:0000259" key="3">
    <source>
        <dbReference type="Pfam" id="PF07250"/>
    </source>
</evidence>
<dbReference type="Gene3D" id="2.60.40.10">
    <property type="entry name" value="Immunoglobulins"/>
    <property type="match status" value="1"/>
</dbReference>
<feature type="domain" description="Glyoxal oxidase N-terminal" evidence="3">
    <location>
        <begin position="291"/>
        <end position="370"/>
    </location>
</feature>
<evidence type="ECO:0000256" key="2">
    <source>
        <dbReference type="SAM" id="SignalP"/>
    </source>
</evidence>
<feature type="signal peptide" evidence="2">
    <location>
        <begin position="1"/>
        <end position="21"/>
    </location>
</feature>
<keyword evidence="1 2" id="KW-0732">Signal</keyword>
<evidence type="ECO:0000313" key="5">
    <source>
        <dbReference type="EMBL" id="PSN67470.1"/>
    </source>
</evidence>
<evidence type="ECO:0000256" key="1">
    <source>
        <dbReference type="ARBA" id="ARBA00022729"/>
    </source>
</evidence>
<dbReference type="PANTHER" id="PTHR32208">
    <property type="entry name" value="SECRETED PROTEIN-RELATED"/>
    <property type="match status" value="1"/>
</dbReference>
<dbReference type="InterPro" id="IPR006652">
    <property type="entry name" value="Kelch_1"/>
</dbReference>
<dbReference type="Pfam" id="PF01344">
    <property type="entry name" value="Kelch_1"/>
    <property type="match status" value="1"/>
</dbReference>
<dbReference type="Proteomes" id="UP000240883">
    <property type="component" value="Unassembled WGS sequence"/>
</dbReference>
<dbReference type="SMART" id="SM00612">
    <property type="entry name" value="Kelch"/>
    <property type="match status" value="3"/>
</dbReference>
<sequence>MYSYTSVALSLLPFLLPTTSAQGEWGPVVELPIIPAAAYIVPDTPKAERIMFFSAYSPFAAGGSHGMTAFVEYNYVTGETISRRINNTQHDMFCPGMNYQADGSVIITGGSNAEVTTIYEPDTNTYRRGSDMQIPRGYQTSVLTSEGKTFTIGGSWSGDPRGNKTGEIYDPAADTWTLLPGCDDTPMLTQDALNEADNHAWLFPWTDGWVFQAGPSRNMNWFDTKGAGAVHPAGLRYAANDSMCGVHVMFDTGKIFSAGGSQIYHNSPGQAFAHLTEIGDAGQEARVERLPDMAYPRAFANVVVLPDGKVLVTGGQRFAMGFTDRDPVFVPELFDPATKTFTEMAPESVVRAYHSISILLPDARVLSGGGGLCWWPSGNETAIHGICPRDTVDHPDFQIFTPDYLRTGNPRPVIENVAGLRGNAVRPGEMLRVTLDGPAEGATFSIIRVGTVTHGVNSDQRRIPLTPEVDGNDAVLRLPADSGILLAGPWYLFALSAEGVPSEAHTFFVNLG</sequence>
<dbReference type="STRING" id="1448308.A0A2T2NQ09"/>
<organism evidence="5 6">
    <name type="scientific">Corynespora cassiicola Philippines</name>
    <dbReference type="NCBI Taxonomy" id="1448308"/>
    <lineage>
        <taxon>Eukaryota</taxon>
        <taxon>Fungi</taxon>
        <taxon>Dikarya</taxon>
        <taxon>Ascomycota</taxon>
        <taxon>Pezizomycotina</taxon>
        <taxon>Dothideomycetes</taxon>
        <taxon>Pleosporomycetidae</taxon>
        <taxon>Pleosporales</taxon>
        <taxon>Corynesporascaceae</taxon>
        <taxon>Corynespora</taxon>
    </lineage>
</organism>
<dbReference type="OrthoDB" id="2019572at2759"/>
<dbReference type="EMBL" id="KZ678135">
    <property type="protein sequence ID" value="PSN67470.1"/>
    <property type="molecule type" value="Genomic_DNA"/>
</dbReference>
<name>A0A2T2NQ09_CORCC</name>
<evidence type="ECO:0000313" key="6">
    <source>
        <dbReference type="Proteomes" id="UP000240883"/>
    </source>
</evidence>
<proteinExistence type="predicted"/>
<gene>
    <name evidence="5" type="ORF">BS50DRAFT_574163</name>
</gene>
<feature type="domain" description="Galactose oxidase-like Early set" evidence="4">
    <location>
        <begin position="411"/>
        <end position="506"/>
    </location>
</feature>
<dbReference type="Pfam" id="PF07250">
    <property type="entry name" value="Glyoxal_oxid_N"/>
    <property type="match status" value="1"/>
</dbReference>
<dbReference type="SUPFAM" id="SSF50965">
    <property type="entry name" value="Galactose oxidase, central domain"/>
    <property type="match status" value="1"/>
</dbReference>
<accession>A0A2T2NQ09</accession>
<dbReference type="InterPro" id="IPR011043">
    <property type="entry name" value="Gal_Oxase/kelch_b-propeller"/>
</dbReference>
<dbReference type="Gene3D" id="2.130.10.80">
    <property type="entry name" value="Galactose oxidase/kelch, beta-propeller"/>
    <property type="match status" value="1"/>
</dbReference>
<dbReference type="InterPro" id="IPR015202">
    <property type="entry name" value="GO-like_E_set"/>
</dbReference>